<dbReference type="InterPro" id="IPR032466">
    <property type="entry name" value="Metal_Hydrolase"/>
</dbReference>
<evidence type="ECO:0000256" key="4">
    <source>
        <dbReference type="ARBA" id="ARBA00022801"/>
    </source>
</evidence>
<evidence type="ECO:0000259" key="9">
    <source>
        <dbReference type="Pfam" id="PF01979"/>
    </source>
</evidence>
<dbReference type="PANTHER" id="PTHR11271">
    <property type="entry name" value="GUANINE DEAMINASE"/>
    <property type="match status" value="1"/>
</dbReference>
<keyword evidence="11" id="KW-1185">Reference proteome</keyword>
<dbReference type="InterPro" id="IPR006680">
    <property type="entry name" value="Amidohydro-rel"/>
</dbReference>
<comment type="cofactor">
    <cofactor evidence="8">
        <name>Zn(2+)</name>
        <dbReference type="ChEBI" id="CHEBI:29105"/>
    </cofactor>
    <text evidence="8">Binds 1 zinc ion per subunit.</text>
</comment>
<evidence type="ECO:0000256" key="3">
    <source>
        <dbReference type="ARBA" id="ARBA00022723"/>
    </source>
</evidence>
<dbReference type="EMBL" id="KZ992816">
    <property type="protein sequence ID" value="RKP06801.1"/>
    <property type="molecule type" value="Genomic_DNA"/>
</dbReference>
<dbReference type="STRING" id="78915.A0A4P9XN29"/>
<dbReference type="Gene3D" id="3.20.20.140">
    <property type="entry name" value="Metal-dependent hydrolases"/>
    <property type="match status" value="1"/>
</dbReference>
<dbReference type="InterPro" id="IPR014311">
    <property type="entry name" value="Guanine_deaminase"/>
</dbReference>
<keyword evidence="5 8" id="KW-0862">Zinc</keyword>
<dbReference type="EC" id="3.5.4.3" evidence="8"/>
<evidence type="ECO:0000313" key="11">
    <source>
        <dbReference type="Proteomes" id="UP000271241"/>
    </source>
</evidence>
<evidence type="ECO:0000256" key="8">
    <source>
        <dbReference type="RuleBase" id="RU366009"/>
    </source>
</evidence>
<comment type="pathway">
    <text evidence="1 8">Purine metabolism; guanine degradation; xanthine from guanine: step 1/1.</text>
</comment>
<dbReference type="Gene3D" id="2.30.40.10">
    <property type="entry name" value="Urease, subunit C, domain 1"/>
    <property type="match status" value="1"/>
</dbReference>
<sequence length="473" mass="52244">MTAHRIARLFYGTVVQPSSLTRLEIARHAIVGVGHDGRVAFVRRNASLLQLEETLQHCHTDQVVRLKDSQFLLPGFVDTHIHASQYANAGNGLDLQLLDWLNEYTFPEEARFQDPAYAAQIYRRVVTHTLRTGTTCAAYFATIHKEATEKLVDVMRDMGQRGWVGKVCMNQNTPAWYRETPEQSVADTRHMIDHGDHVDVYHTAGLVEACVTPRFAPHCTADSMRKLGELAREEGARTAQSDPARGRTPIQSHLSENHGEIAWVRQLFPEASSYTDVYAQAGLLSPRTVMAHCVHLSQDERDMLRTSGTAVSHCAHSNFNIRSGVLNVRRLLDEGIKVSLGTDMSGGHSASMLDSIRGAIAASRMICIMEHERPRAQLSITETVYLATLGGIEAMGLQDRVGSLLTVGHEFDALLRSSSADPIGSAPATASGITPRKWYLDMLEKFLMCGDDRNILHVWVRGRRVAGAGDASA</sequence>
<name>A0A4P9XN29_9FUNG</name>
<proteinExistence type="inferred from homology"/>
<dbReference type="GO" id="GO:0008270">
    <property type="term" value="F:zinc ion binding"/>
    <property type="evidence" value="ECO:0007669"/>
    <property type="project" value="UniProtKB-UniRule"/>
</dbReference>
<comment type="similarity">
    <text evidence="2 8">Belongs to the metallo-dependent hydrolases superfamily. ATZ/TRZ family.</text>
</comment>
<evidence type="ECO:0000256" key="6">
    <source>
        <dbReference type="ARBA" id="ARBA00051148"/>
    </source>
</evidence>
<dbReference type="OrthoDB" id="194468at2759"/>
<dbReference type="SUPFAM" id="SSF51556">
    <property type="entry name" value="Metallo-dependent hydrolases"/>
    <property type="match status" value="1"/>
</dbReference>
<dbReference type="FunFam" id="3.20.20.140:FF:000022">
    <property type="entry name" value="Guanine deaminase"/>
    <property type="match status" value="1"/>
</dbReference>
<dbReference type="AlphaFoldDB" id="A0A4P9XN29"/>
<keyword evidence="4 8" id="KW-0378">Hydrolase</keyword>
<comment type="function">
    <text evidence="7 8">Catalyzes the hydrolytic deamination of guanine, producing xanthine and ammonia.</text>
</comment>
<dbReference type="NCBIfam" id="TIGR02967">
    <property type="entry name" value="guan_deamin"/>
    <property type="match status" value="1"/>
</dbReference>
<dbReference type="InterPro" id="IPR011059">
    <property type="entry name" value="Metal-dep_hydrolase_composite"/>
</dbReference>
<evidence type="ECO:0000256" key="1">
    <source>
        <dbReference type="ARBA" id="ARBA00004984"/>
    </source>
</evidence>
<protein>
    <recommendedName>
        <fullName evidence="8">Guanine deaminase</fullName>
        <shortName evidence="8">Guanase</shortName>
        <ecNumber evidence="8">3.5.4.3</ecNumber>
    </recommendedName>
    <alternativeName>
        <fullName evidence="8">Guanine aminohydrolase</fullName>
    </alternativeName>
</protein>
<dbReference type="InterPro" id="IPR051607">
    <property type="entry name" value="Metallo-dep_hydrolases"/>
</dbReference>
<evidence type="ECO:0000256" key="2">
    <source>
        <dbReference type="ARBA" id="ARBA00006745"/>
    </source>
</evidence>
<gene>
    <name evidence="10" type="ORF">THASP1DRAFT_17974</name>
</gene>
<dbReference type="GO" id="GO:0008892">
    <property type="term" value="F:guanine deaminase activity"/>
    <property type="evidence" value="ECO:0007669"/>
    <property type="project" value="UniProtKB-UniRule"/>
</dbReference>
<dbReference type="Proteomes" id="UP000271241">
    <property type="component" value="Unassembled WGS sequence"/>
</dbReference>
<dbReference type="Pfam" id="PF01979">
    <property type="entry name" value="Amidohydro_1"/>
    <property type="match status" value="1"/>
</dbReference>
<dbReference type="PANTHER" id="PTHR11271:SF6">
    <property type="entry name" value="GUANINE DEAMINASE"/>
    <property type="match status" value="1"/>
</dbReference>
<evidence type="ECO:0000256" key="5">
    <source>
        <dbReference type="ARBA" id="ARBA00022833"/>
    </source>
</evidence>
<accession>A0A4P9XN29</accession>
<dbReference type="GO" id="GO:0005829">
    <property type="term" value="C:cytosol"/>
    <property type="evidence" value="ECO:0007669"/>
    <property type="project" value="TreeGrafter"/>
</dbReference>
<keyword evidence="3 8" id="KW-0479">Metal-binding</keyword>
<evidence type="ECO:0000313" key="10">
    <source>
        <dbReference type="EMBL" id="RKP06801.1"/>
    </source>
</evidence>
<organism evidence="10 11">
    <name type="scientific">Thamnocephalis sphaerospora</name>
    <dbReference type="NCBI Taxonomy" id="78915"/>
    <lineage>
        <taxon>Eukaryota</taxon>
        <taxon>Fungi</taxon>
        <taxon>Fungi incertae sedis</taxon>
        <taxon>Zoopagomycota</taxon>
        <taxon>Zoopagomycotina</taxon>
        <taxon>Zoopagomycetes</taxon>
        <taxon>Zoopagales</taxon>
        <taxon>Sigmoideomycetaceae</taxon>
        <taxon>Thamnocephalis</taxon>
    </lineage>
</organism>
<dbReference type="UniPathway" id="UPA00603">
    <property type="reaction ID" value="UER00660"/>
</dbReference>
<feature type="domain" description="Amidohydrolase-related" evidence="9">
    <location>
        <begin position="71"/>
        <end position="465"/>
    </location>
</feature>
<evidence type="ECO:0000256" key="7">
    <source>
        <dbReference type="ARBA" id="ARBA00056079"/>
    </source>
</evidence>
<reference evidence="11" key="1">
    <citation type="journal article" date="2018" name="Nat. Microbiol.">
        <title>Leveraging single-cell genomics to expand the fungal tree of life.</title>
        <authorList>
            <person name="Ahrendt S.R."/>
            <person name="Quandt C.A."/>
            <person name="Ciobanu D."/>
            <person name="Clum A."/>
            <person name="Salamov A."/>
            <person name="Andreopoulos B."/>
            <person name="Cheng J.F."/>
            <person name="Woyke T."/>
            <person name="Pelin A."/>
            <person name="Henrissat B."/>
            <person name="Reynolds N.K."/>
            <person name="Benny G.L."/>
            <person name="Smith M.E."/>
            <person name="James T.Y."/>
            <person name="Grigoriev I.V."/>
        </authorList>
    </citation>
    <scope>NUCLEOTIDE SEQUENCE [LARGE SCALE GENOMIC DNA]</scope>
    <source>
        <strain evidence="11">RSA 1356</strain>
    </source>
</reference>
<comment type="catalytic activity">
    <reaction evidence="6 8">
        <text>guanine + H2O + H(+) = xanthine + NH4(+)</text>
        <dbReference type="Rhea" id="RHEA:14665"/>
        <dbReference type="ChEBI" id="CHEBI:15377"/>
        <dbReference type="ChEBI" id="CHEBI:15378"/>
        <dbReference type="ChEBI" id="CHEBI:16235"/>
        <dbReference type="ChEBI" id="CHEBI:17712"/>
        <dbReference type="ChEBI" id="CHEBI:28938"/>
        <dbReference type="EC" id="3.5.4.3"/>
    </reaction>
</comment>
<dbReference type="GO" id="GO:0006147">
    <property type="term" value="P:guanine catabolic process"/>
    <property type="evidence" value="ECO:0007669"/>
    <property type="project" value="UniProtKB-UniRule"/>
</dbReference>